<sequence>PSPRKWSRCAGLRSEVPAYPHLIILLHSDSTRPEVLKSVSESVMQLVIGHQLSEKTAGPLDAMSHPCQDRR</sequence>
<evidence type="ECO:0000313" key="1">
    <source>
        <dbReference type="EMBL" id="VCX42194.1"/>
    </source>
</evidence>
<name>A0A9X9QAN4_GULGU</name>
<proteinExistence type="predicted"/>
<dbReference type="Proteomes" id="UP000269945">
    <property type="component" value="Unassembled WGS sequence"/>
</dbReference>
<comment type="caution">
    <text evidence="1">The sequence shown here is derived from an EMBL/GenBank/DDBJ whole genome shotgun (WGS) entry which is preliminary data.</text>
</comment>
<protein>
    <submittedName>
        <fullName evidence="1">Uncharacterized protein</fullName>
    </submittedName>
</protein>
<dbReference type="EMBL" id="CYRY02046477">
    <property type="protein sequence ID" value="VCX42194.1"/>
    <property type="molecule type" value="Genomic_DNA"/>
</dbReference>
<accession>A0A9X9QAN4</accession>
<dbReference type="AlphaFoldDB" id="A0A9X9QAN4"/>
<keyword evidence="2" id="KW-1185">Reference proteome</keyword>
<reference evidence="1 2" key="1">
    <citation type="submission" date="2018-10" db="EMBL/GenBank/DDBJ databases">
        <authorList>
            <person name="Ekblom R."/>
            <person name="Jareborg N."/>
        </authorList>
    </citation>
    <scope>NUCLEOTIDE SEQUENCE [LARGE SCALE GENOMIC DNA]</scope>
    <source>
        <tissue evidence="1">Muscle</tissue>
    </source>
</reference>
<feature type="non-terminal residue" evidence="1">
    <location>
        <position position="1"/>
    </location>
</feature>
<organism evidence="1 2">
    <name type="scientific">Gulo gulo</name>
    <name type="common">Wolverine</name>
    <name type="synonym">Gluton</name>
    <dbReference type="NCBI Taxonomy" id="48420"/>
    <lineage>
        <taxon>Eukaryota</taxon>
        <taxon>Metazoa</taxon>
        <taxon>Chordata</taxon>
        <taxon>Craniata</taxon>
        <taxon>Vertebrata</taxon>
        <taxon>Euteleostomi</taxon>
        <taxon>Mammalia</taxon>
        <taxon>Eutheria</taxon>
        <taxon>Laurasiatheria</taxon>
        <taxon>Carnivora</taxon>
        <taxon>Caniformia</taxon>
        <taxon>Musteloidea</taxon>
        <taxon>Mustelidae</taxon>
        <taxon>Guloninae</taxon>
        <taxon>Gulo</taxon>
    </lineage>
</organism>
<evidence type="ECO:0000313" key="2">
    <source>
        <dbReference type="Proteomes" id="UP000269945"/>
    </source>
</evidence>
<gene>
    <name evidence="1" type="ORF">BN2614_LOCUS1</name>
</gene>